<feature type="transmembrane region" description="Helical" evidence="1">
    <location>
        <begin position="12"/>
        <end position="35"/>
    </location>
</feature>
<keyword evidence="1" id="KW-1133">Transmembrane helix</keyword>
<reference evidence="2" key="2">
    <citation type="submission" date="2017-04" db="EMBL/GenBank/DDBJ databases">
        <title>The complex fecal virome of captive rhesus macaques during acute and idiopathic chronic diarrhea.</title>
        <authorList>
            <person name="Kapusinszky B.B."/>
            <person name="Ardeshir A."/>
            <person name="Mulvaney U."/>
            <person name="Deng X."/>
            <person name="Delwart E.L."/>
        </authorList>
    </citation>
    <scope>NUCLEOTIDE SEQUENCE</scope>
    <source>
        <strain evidence="2">Cg4720</strain>
    </source>
</reference>
<dbReference type="EMBL" id="KT961664">
    <property type="protein sequence ID" value="APC23173.1"/>
    <property type="molecule type" value="Genomic_DNA"/>
</dbReference>
<organism evidence="2">
    <name type="scientific">Simian bufavirus</name>
    <dbReference type="NCBI Taxonomy" id="1917078"/>
    <lineage>
        <taxon>Viruses</taxon>
        <taxon>Monodnaviria</taxon>
        <taxon>Shotokuvirae</taxon>
        <taxon>Cossaviricota</taxon>
        <taxon>Quintoviricetes</taxon>
        <taxon>Piccovirales</taxon>
        <taxon>Parvoviridae</taxon>
        <taxon>Parvovirinae</taxon>
        <taxon>Protoparvovirus</taxon>
    </lineage>
</organism>
<evidence type="ECO:0000313" key="2">
    <source>
        <dbReference type="EMBL" id="APC23173.1"/>
    </source>
</evidence>
<keyword evidence="1" id="KW-0472">Membrane</keyword>
<sequence length="105" mass="12147">MGALYLGSAMPVLLGFILMLICFLFFLYLFLNGLLNFHQPSNFFQAGQRRPKRTLIMGFLPTLLSFALTLLIWALFIWLYYFGEHYIITTAIFNINGTNITMHLT</sequence>
<proteinExistence type="predicted"/>
<name>A0A1W5PTD9_9VIRU</name>
<evidence type="ECO:0000256" key="1">
    <source>
        <dbReference type="SAM" id="Phobius"/>
    </source>
</evidence>
<feature type="transmembrane region" description="Helical" evidence="1">
    <location>
        <begin position="55"/>
        <end position="81"/>
    </location>
</feature>
<accession>A0A1W5PTD9</accession>
<reference evidence="2" key="1">
    <citation type="submission" date="2015-10" db="EMBL/GenBank/DDBJ databases">
        <authorList>
            <person name="Gilbert D.G."/>
        </authorList>
    </citation>
    <scope>NUCLEOTIDE SEQUENCE</scope>
    <source>
        <strain evidence="2">Cg4720</strain>
    </source>
</reference>
<protein>
    <submittedName>
        <fullName evidence="2">Putative middle protein</fullName>
    </submittedName>
</protein>
<keyword evidence="1" id="KW-0812">Transmembrane</keyword>